<keyword evidence="7" id="KW-0472">Membrane</keyword>
<proteinExistence type="inferred from homology"/>
<keyword evidence="3" id="KW-0050">Antiport</keyword>
<organism evidence="10 11">
    <name type="scientific">Enterocloster citroniae</name>
    <dbReference type="NCBI Taxonomy" id="358743"/>
    <lineage>
        <taxon>Bacteria</taxon>
        <taxon>Bacillati</taxon>
        <taxon>Bacillota</taxon>
        <taxon>Clostridia</taxon>
        <taxon>Lachnospirales</taxon>
        <taxon>Lachnospiraceae</taxon>
        <taxon>Enterocloster</taxon>
    </lineage>
</organism>
<dbReference type="PANTHER" id="PTHR33451">
    <property type="entry name" value="MALATE-2H(+)/NA(+)-LACTATE ANTIPORTER"/>
    <property type="match status" value="1"/>
</dbReference>
<evidence type="ECO:0000259" key="9">
    <source>
        <dbReference type="Pfam" id="PF03553"/>
    </source>
</evidence>
<evidence type="ECO:0000256" key="8">
    <source>
        <dbReference type="ARBA" id="ARBA00038435"/>
    </source>
</evidence>
<comment type="caution">
    <text evidence="10">The sequence shown here is derived from an EMBL/GenBank/DDBJ whole genome shotgun (WGS) entry which is preliminary data.</text>
</comment>
<comment type="similarity">
    <text evidence="8">Belongs to the NhaC Na(+)/H(+) (TC 2.A.35) antiporter family.</text>
</comment>
<gene>
    <name evidence="10" type="ORF">GPL26_15715</name>
</gene>
<evidence type="ECO:0000256" key="4">
    <source>
        <dbReference type="ARBA" id="ARBA00022475"/>
    </source>
</evidence>
<protein>
    <submittedName>
        <fullName evidence="10">Sodium:proton antiporter</fullName>
    </submittedName>
</protein>
<reference evidence="10" key="1">
    <citation type="journal article" date="2021" name="Gut Microbes">
        <title>A synthetic consortium of 100 gut commensals modulates the composition and function in a colon model of the microbiome of elderly subjects.</title>
        <authorList>
            <person name="Perez M."/>
            <person name="Ntemiri A."/>
            <person name="Tan H."/>
            <person name="Harris H.M.B."/>
            <person name="Roager H.M."/>
            <person name="Ribiere C."/>
            <person name="O'Toole P.W."/>
        </authorList>
    </citation>
    <scope>NUCLEOTIDE SEQUENCE</scope>
    <source>
        <strain evidence="10">MCC335</strain>
    </source>
</reference>
<evidence type="ECO:0000313" key="11">
    <source>
        <dbReference type="Proteomes" id="UP000708338"/>
    </source>
</evidence>
<keyword evidence="4" id="KW-1003">Cell membrane</keyword>
<evidence type="ECO:0000256" key="6">
    <source>
        <dbReference type="ARBA" id="ARBA00022989"/>
    </source>
</evidence>
<keyword evidence="6" id="KW-1133">Transmembrane helix</keyword>
<dbReference type="GO" id="GO:0005886">
    <property type="term" value="C:plasma membrane"/>
    <property type="evidence" value="ECO:0007669"/>
    <property type="project" value="UniProtKB-SubCell"/>
</dbReference>
<dbReference type="AlphaFoldDB" id="A0A3E2VCJ4"/>
<feature type="domain" description="Na+/H+ antiporter NhaC-like C-terminal" evidence="9">
    <location>
        <begin position="150"/>
        <end position="405"/>
    </location>
</feature>
<sequence length="448" mass="48272">MGLETWVLGAFLVALAVCIGTGTELLYALLFGMVCFSWYTVKKGRTLGNVLRLLLGGMARVGNIIIIFVLIGCLTASWRIGGTIPFILYHSVDLIEPRYFVLCTFLLCCMMSFLTGTSFGTSSTMGVICMMISNAAGLNPMLTAGAVLSGIFFGDRCSPMSSSAILVYSLTGTDIYRNIRGMMKTSVVPFLASCVLYVVLAGGMAAEPDPTVTILFQENFSLSWLTVMPAVLMLLLALLRVDVKIAMGASIVTASAAAIMIQGITPGELIRTLWTGGVFEEGSRLAVLLDGGGISSMVEVGAIVLISASYSGIFSVTPLLSGIKDRLKQTAVKLTPFGTVILTSVLSSMVSCNQSLGTILTWQICDDLYQDKEELAIALENSVILIAALIPWAIAGAVPVATIGAEMTCLLAAFYLYLVPAWNLWISLRKQNFNYINKWRKYHDKKMH</sequence>
<evidence type="ECO:0000256" key="1">
    <source>
        <dbReference type="ARBA" id="ARBA00004651"/>
    </source>
</evidence>
<evidence type="ECO:0000256" key="2">
    <source>
        <dbReference type="ARBA" id="ARBA00022448"/>
    </source>
</evidence>
<dbReference type="Pfam" id="PF03553">
    <property type="entry name" value="Na_H_antiporter"/>
    <property type="match status" value="1"/>
</dbReference>
<dbReference type="Proteomes" id="UP000708338">
    <property type="component" value="Unassembled WGS sequence"/>
</dbReference>
<dbReference type="PANTHER" id="PTHR33451:SF3">
    <property type="entry name" value="MALATE-2H(+)_NA(+)-LACTATE ANTIPORTER"/>
    <property type="match status" value="1"/>
</dbReference>
<evidence type="ECO:0000256" key="5">
    <source>
        <dbReference type="ARBA" id="ARBA00022692"/>
    </source>
</evidence>
<dbReference type="InterPro" id="IPR018461">
    <property type="entry name" value="Na/H_Antiport_NhaC-like_C"/>
</dbReference>
<dbReference type="RefSeq" id="WP_083424027.1">
    <property type="nucleotide sequence ID" value="NZ_CABJDD010000008.1"/>
</dbReference>
<dbReference type="InterPro" id="IPR052180">
    <property type="entry name" value="NhaC_Na-H+_Antiporter"/>
</dbReference>
<name>A0A3E2VCJ4_9FIRM</name>
<keyword evidence="5" id="KW-0812">Transmembrane</keyword>
<comment type="subcellular location">
    <subcellularLocation>
        <location evidence="1">Cell membrane</location>
        <topology evidence="1">Multi-pass membrane protein</topology>
    </subcellularLocation>
</comment>
<dbReference type="GO" id="GO:0015297">
    <property type="term" value="F:antiporter activity"/>
    <property type="evidence" value="ECO:0007669"/>
    <property type="project" value="UniProtKB-KW"/>
</dbReference>
<evidence type="ECO:0000313" key="10">
    <source>
        <dbReference type="EMBL" id="MBT9811072.1"/>
    </source>
</evidence>
<evidence type="ECO:0000256" key="3">
    <source>
        <dbReference type="ARBA" id="ARBA00022449"/>
    </source>
</evidence>
<evidence type="ECO:0000256" key="7">
    <source>
        <dbReference type="ARBA" id="ARBA00023136"/>
    </source>
</evidence>
<dbReference type="EMBL" id="WQPS01000017">
    <property type="protein sequence ID" value="MBT9811072.1"/>
    <property type="molecule type" value="Genomic_DNA"/>
</dbReference>
<keyword evidence="2" id="KW-0813">Transport</keyword>
<accession>A0A3E2VCJ4</accession>